<dbReference type="EMBL" id="GBRH01202163">
    <property type="protein sequence ID" value="JAD95732.1"/>
    <property type="molecule type" value="Transcribed_RNA"/>
</dbReference>
<evidence type="ECO:0000313" key="1">
    <source>
        <dbReference type="EMBL" id="JAD95732.1"/>
    </source>
</evidence>
<reference evidence="1" key="2">
    <citation type="journal article" date="2015" name="Data Brief">
        <title>Shoot transcriptome of the giant reed, Arundo donax.</title>
        <authorList>
            <person name="Barrero R.A."/>
            <person name="Guerrero F.D."/>
            <person name="Moolhuijzen P."/>
            <person name="Goolsby J.A."/>
            <person name="Tidwell J."/>
            <person name="Bellgard S.E."/>
            <person name="Bellgard M.I."/>
        </authorList>
    </citation>
    <scope>NUCLEOTIDE SEQUENCE</scope>
    <source>
        <tissue evidence="1">Shoot tissue taken approximately 20 cm above the soil surface</tissue>
    </source>
</reference>
<reference evidence="1" key="1">
    <citation type="submission" date="2014-09" db="EMBL/GenBank/DDBJ databases">
        <authorList>
            <person name="Magalhaes I.L.F."/>
            <person name="Oliveira U."/>
            <person name="Santos F.R."/>
            <person name="Vidigal T.H.D.A."/>
            <person name="Brescovit A.D."/>
            <person name="Santos A.J."/>
        </authorList>
    </citation>
    <scope>NUCLEOTIDE SEQUENCE</scope>
    <source>
        <tissue evidence="1">Shoot tissue taken approximately 20 cm above the soil surface</tissue>
    </source>
</reference>
<protein>
    <submittedName>
        <fullName evidence="1">Similar to NRPB1 (RNA POLYMERASE II LARGE SUBUNIT)</fullName>
    </submittedName>
</protein>
<sequence>MACCNIWSFKYSAHPPVPIGASCPSIIFSVTPLR</sequence>
<organism evidence="1">
    <name type="scientific">Arundo donax</name>
    <name type="common">Giant reed</name>
    <name type="synonym">Donax arundinaceus</name>
    <dbReference type="NCBI Taxonomy" id="35708"/>
    <lineage>
        <taxon>Eukaryota</taxon>
        <taxon>Viridiplantae</taxon>
        <taxon>Streptophyta</taxon>
        <taxon>Embryophyta</taxon>
        <taxon>Tracheophyta</taxon>
        <taxon>Spermatophyta</taxon>
        <taxon>Magnoliopsida</taxon>
        <taxon>Liliopsida</taxon>
        <taxon>Poales</taxon>
        <taxon>Poaceae</taxon>
        <taxon>PACMAD clade</taxon>
        <taxon>Arundinoideae</taxon>
        <taxon>Arundineae</taxon>
        <taxon>Arundo</taxon>
    </lineage>
</organism>
<name>A0A0A9EI65_ARUDO</name>
<proteinExistence type="predicted"/>
<accession>A0A0A9EI65</accession>
<dbReference type="AlphaFoldDB" id="A0A0A9EI65"/>